<evidence type="ECO:0000313" key="3">
    <source>
        <dbReference type="Proteomes" id="UP000184267"/>
    </source>
</evidence>
<dbReference type="EMBL" id="MNAD01001560">
    <property type="protein sequence ID" value="OJT04090.1"/>
    <property type="molecule type" value="Genomic_DNA"/>
</dbReference>
<comment type="caution">
    <text evidence="2">The sequence shown here is derived from an EMBL/GenBank/DDBJ whole genome shotgun (WGS) entry which is preliminary data.</text>
</comment>
<evidence type="ECO:0000313" key="2">
    <source>
        <dbReference type="EMBL" id="OJT04090.1"/>
    </source>
</evidence>
<accession>A0A1M2V8X0</accession>
<organism evidence="2 3">
    <name type="scientific">Trametes pubescens</name>
    <name type="common">White-rot fungus</name>
    <dbReference type="NCBI Taxonomy" id="154538"/>
    <lineage>
        <taxon>Eukaryota</taxon>
        <taxon>Fungi</taxon>
        <taxon>Dikarya</taxon>
        <taxon>Basidiomycota</taxon>
        <taxon>Agaricomycotina</taxon>
        <taxon>Agaricomycetes</taxon>
        <taxon>Polyporales</taxon>
        <taxon>Polyporaceae</taxon>
        <taxon>Trametes</taxon>
    </lineage>
</organism>
<feature type="compositionally biased region" description="Polar residues" evidence="1">
    <location>
        <begin position="1"/>
        <end position="23"/>
    </location>
</feature>
<sequence length="114" mass="11932">MPTSSPSVNKTAAYSSPSSQHLSGSFLMPATKSSYGHKLTSWSDAEEKLVEILKGGEIPNKVVESSLTAEGAKMISTAGKKMGGITVDREVVSGANPMAATALGNQFINMLKTR</sequence>
<dbReference type="Proteomes" id="UP000184267">
    <property type="component" value="Unassembled WGS sequence"/>
</dbReference>
<dbReference type="Gene3D" id="3.40.50.880">
    <property type="match status" value="1"/>
</dbReference>
<dbReference type="SUPFAM" id="SSF52317">
    <property type="entry name" value="Class I glutamine amidotransferase-like"/>
    <property type="match status" value="1"/>
</dbReference>
<feature type="region of interest" description="Disordered" evidence="1">
    <location>
        <begin position="1"/>
        <end position="27"/>
    </location>
</feature>
<proteinExistence type="predicted"/>
<evidence type="ECO:0000256" key="1">
    <source>
        <dbReference type="SAM" id="MobiDB-lite"/>
    </source>
</evidence>
<keyword evidence="3" id="KW-1185">Reference proteome</keyword>
<protein>
    <submittedName>
        <fullName evidence="2">Uncharacterized protein</fullName>
    </submittedName>
</protein>
<dbReference type="STRING" id="154538.A0A1M2V8X0"/>
<gene>
    <name evidence="2" type="ORF">TRAPUB_5242</name>
</gene>
<reference evidence="2 3" key="1">
    <citation type="submission" date="2016-10" db="EMBL/GenBank/DDBJ databases">
        <title>Genome sequence of the basidiomycete white-rot fungus Trametes pubescens.</title>
        <authorList>
            <person name="Makela M.R."/>
            <person name="Granchi Z."/>
            <person name="Peng M."/>
            <person name="De Vries R.P."/>
            <person name="Grigoriev I."/>
            <person name="Riley R."/>
            <person name="Hilden K."/>
        </authorList>
    </citation>
    <scope>NUCLEOTIDE SEQUENCE [LARGE SCALE GENOMIC DNA]</scope>
    <source>
        <strain evidence="2 3">FBCC735</strain>
    </source>
</reference>
<dbReference type="AlphaFoldDB" id="A0A1M2V8X0"/>
<dbReference type="OMA" id="NQFINML"/>
<dbReference type="OrthoDB" id="543156at2759"/>
<dbReference type="InterPro" id="IPR029062">
    <property type="entry name" value="Class_I_gatase-like"/>
</dbReference>
<name>A0A1M2V8X0_TRAPU</name>